<gene>
    <name evidence="2" type="ORF">VXC91_17580</name>
</gene>
<name>A0ABU7FK57_9ACTN</name>
<dbReference type="InterPro" id="IPR011010">
    <property type="entry name" value="DNA_brk_join_enz"/>
</dbReference>
<protein>
    <submittedName>
        <fullName evidence="2">Site-specific integrase</fullName>
    </submittedName>
</protein>
<dbReference type="Proteomes" id="UP001333996">
    <property type="component" value="Unassembled WGS sequence"/>
</dbReference>
<dbReference type="SUPFAM" id="SSF56349">
    <property type="entry name" value="DNA breaking-rejoining enzymes"/>
    <property type="match status" value="1"/>
</dbReference>
<dbReference type="Gene3D" id="1.10.443.10">
    <property type="entry name" value="Intergrase catalytic core"/>
    <property type="match status" value="1"/>
</dbReference>
<organism evidence="2 3">
    <name type="scientific">Streptomyces chiangmaiensis</name>
    <dbReference type="NCBI Taxonomy" id="766497"/>
    <lineage>
        <taxon>Bacteria</taxon>
        <taxon>Bacillati</taxon>
        <taxon>Actinomycetota</taxon>
        <taxon>Actinomycetes</taxon>
        <taxon>Kitasatosporales</taxon>
        <taxon>Streptomycetaceae</taxon>
        <taxon>Streptomyces</taxon>
    </lineage>
</organism>
<dbReference type="InterPro" id="IPR013762">
    <property type="entry name" value="Integrase-like_cat_sf"/>
</dbReference>
<proteinExistence type="predicted"/>
<keyword evidence="3" id="KW-1185">Reference proteome</keyword>
<evidence type="ECO:0000313" key="2">
    <source>
        <dbReference type="EMBL" id="MED7823743.1"/>
    </source>
</evidence>
<dbReference type="EMBL" id="JAYWVC010000051">
    <property type="protein sequence ID" value="MED7823743.1"/>
    <property type="molecule type" value="Genomic_DNA"/>
</dbReference>
<keyword evidence="1" id="KW-0233">DNA recombination</keyword>
<evidence type="ECO:0000256" key="1">
    <source>
        <dbReference type="ARBA" id="ARBA00023172"/>
    </source>
</evidence>
<comment type="caution">
    <text evidence="2">The sequence shown here is derived from an EMBL/GenBank/DDBJ whole genome shotgun (WGS) entry which is preliminary data.</text>
</comment>
<evidence type="ECO:0000313" key="3">
    <source>
        <dbReference type="Proteomes" id="UP001333996"/>
    </source>
</evidence>
<accession>A0ABU7FK57</accession>
<feature type="non-terminal residue" evidence="2">
    <location>
        <position position="1"/>
    </location>
</feature>
<reference evidence="2" key="1">
    <citation type="submission" date="2024-01" db="EMBL/GenBank/DDBJ databases">
        <title>First draft genome sequence data of TA4-1, the type strain of Gram-positive actinobacterium Streptomyces chiangmaiensis.</title>
        <authorList>
            <person name="Yasawong M."/>
            <person name="Nantapong N."/>
        </authorList>
    </citation>
    <scope>NUCLEOTIDE SEQUENCE</scope>
    <source>
        <strain evidence="2">TA4-1</strain>
    </source>
</reference>
<sequence>MEILGHSQISITMDVYTHVTSDTQREAISHMDRLLRRRLARE</sequence>